<feature type="compositionally biased region" description="Basic and acidic residues" evidence="1">
    <location>
        <begin position="485"/>
        <end position="494"/>
    </location>
</feature>
<dbReference type="SUPFAM" id="SSF51905">
    <property type="entry name" value="FAD/NAD(P)-binding domain"/>
    <property type="match status" value="1"/>
</dbReference>
<evidence type="ECO:0000256" key="1">
    <source>
        <dbReference type="SAM" id="MobiDB-lite"/>
    </source>
</evidence>
<dbReference type="AlphaFoldDB" id="A0A9D2FPX8"/>
<name>A0A9D2FPX8_9FIRM</name>
<feature type="compositionally biased region" description="Basic and acidic residues" evidence="1">
    <location>
        <begin position="501"/>
        <end position="517"/>
    </location>
</feature>
<dbReference type="PANTHER" id="PTHR42720:SF1">
    <property type="entry name" value="GLYCEROL 3-PHOSPHATE OXIDASE"/>
    <property type="match status" value="1"/>
</dbReference>
<organism evidence="4 5">
    <name type="scientific">Candidatus Blautia pullicola</name>
    <dbReference type="NCBI Taxonomy" id="2838498"/>
    <lineage>
        <taxon>Bacteria</taxon>
        <taxon>Bacillati</taxon>
        <taxon>Bacillota</taxon>
        <taxon>Clostridia</taxon>
        <taxon>Lachnospirales</taxon>
        <taxon>Lachnospiraceae</taxon>
        <taxon>Blautia</taxon>
    </lineage>
</organism>
<dbReference type="EMBL" id="DXBG01000013">
    <property type="protein sequence ID" value="HIZ64360.1"/>
    <property type="molecule type" value="Genomic_DNA"/>
</dbReference>
<feature type="region of interest" description="Disordered" evidence="1">
    <location>
        <begin position="471"/>
        <end position="517"/>
    </location>
</feature>
<feature type="domain" description="BFD-like [2Fe-2S]-binding" evidence="3">
    <location>
        <begin position="397"/>
        <end position="450"/>
    </location>
</feature>
<dbReference type="PANTHER" id="PTHR42720">
    <property type="entry name" value="GLYCEROL-3-PHOSPHATE DEHYDROGENASE"/>
    <property type="match status" value="1"/>
</dbReference>
<dbReference type="CDD" id="cd19946">
    <property type="entry name" value="GlpA-like_Fer2_BFD-like"/>
    <property type="match status" value="1"/>
</dbReference>
<dbReference type="InterPro" id="IPR041854">
    <property type="entry name" value="BFD-like_2Fe2S-bd_dom_sf"/>
</dbReference>
<reference evidence="4" key="2">
    <citation type="submission" date="2021-04" db="EMBL/GenBank/DDBJ databases">
        <authorList>
            <person name="Gilroy R."/>
        </authorList>
    </citation>
    <scope>NUCLEOTIDE SEQUENCE</scope>
    <source>
        <strain evidence="4">1068</strain>
    </source>
</reference>
<dbReference type="InterPro" id="IPR007419">
    <property type="entry name" value="BFD-like_2Fe2S-bd_dom"/>
</dbReference>
<comment type="caution">
    <text evidence="4">The sequence shown here is derived from an EMBL/GenBank/DDBJ whole genome shotgun (WGS) entry which is preliminary data.</text>
</comment>
<evidence type="ECO:0000313" key="5">
    <source>
        <dbReference type="Proteomes" id="UP000824056"/>
    </source>
</evidence>
<dbReference type="Proteomes" id="UP000824056">
    <property type="component" value="Unassembled WGS sequence"/>
</dbReference>
<evidence type="ECO:0000313" key="4">
    <source>
        <dbReference type="EMBL" id="HIZ64360.1"/>
    </source>
</evidence>
<reference evidence="4" key="1">
    <citation type="journal article" date="2021" name="PeerJ">
        <title>Extensive microbial diversity within the chicken gut microbiome revealed by metagenomics and culture.</title>
        <authorList>
            <person name="Gilroy R."/>
            <person name="Ravi A."/>
            <person name="Getino M."/>
            <person name="Pursley I."/>
            <person name="Horton D.L."/>
            <person name="Alikhan N.F."/>
            <person name="Baker D."/>
            <person name="Gharbi K."/>
            <person name="Hall N."/>
            <person name="Watson M."/>
            <person name="Adriaenssens E.M."/>
            <person name="Foster-Nyarko E."/>
            <person name="Jarju S."/>
            <person name="Secka A."/>
            <person name="Antonio M."/>
            <person name="Oren A."/>
            <person name="Chaudhuri R.R."/>
            <person name="La Ragione R."/>
            <person name="Hildebrand F."/>
            <person name="Pallen M.J."/>
        </authorList>
    </citation>
    <scope>NUCLEOTIDE SEQUENCE</scope>
    <source>
        <strain evidence="4">1068</strain>
    </source>
</reference>
<dbReference type="Pfam" id="PF01266">
    <property type="entry name" value="DAO"/>
    <property type="match status" value="1"/>
</dbReference>
<dbReference type="InterPro" id="IPR006076">
    <property type="entry name" value="FAD-dep_OxRdtase"/>
</dbReference>
<dbReference type="Gene3D" id="3.50.50.60">
    <property type="entry name" value="FAD/NAD(P)-binding domain"/>
    <property type="match status" value="1"/>
</dbReference>
<dbReference type="InterPro" id="IPR036188">
    <property type="entry name" value="FAD/NAD-bd_sf"/>
</dbReference>
<dbReference type="Gene3D" id="3.30.9.10">
    <property type="entry name" value="D-Amino Acid Oxidase, subunit A, domain 2"/>
    <property type="match status" value="1"/>
</dbReference>
<evidence type="ECO:0000259" key="2">
    <source>
        <dbReference type="Pfam" id="PF01266"/>
    </source>
</evidence>
<dbReference type="Gene3D" id="1.10.10.1100">
    <property type="entry name" value="BFD-like [2Fe-2S]-binding domain"/>
    <property type="match status" value="1"/>
</dbReference>
<protein>
    <submittedName>
        <fullName evidence="4">NAD(P)/FAD-dependent oxidoreductase</fullName>
    </submittedName>
</protein>
<dbReference type="Pfam" id="PF04324">
    <property type="entry name" value="Fer2_BFD"/>
    <property type="match status" value="1"/>
</dbReference>
<proteinExistence type="predicted"/>
<evidence type="ECO:0000259" key="3">
    <source>
        <dbReference type="Pfam" id="PF04324"/>
    </source>
</evidence>
<dbReference type="InterPro" id="IPR052745">
    <property type="entry name" value="G3P_Oxidase/Oxidoreductase"/>
</dbReference>
<gene>
    <name evidence="4" type="ORF">H9809_00405</name>
</gene>
<feature type="domain" description="FAD dependent oxidoreductase" evidence="2">
    <location>
        <begin position="3"/>
        <end position="353"/>
    </location>
</feature>
<accession>A0A9D2FPX8</accession>
<sequence length="517" mass="56102">MYDVIIIGAGVTGCATARELSRYRLKTLVVEKEEDVCCGTSKANSAIIHAGFDAEPGTLKARMNVRGNRMIKSLSKELDFPFQENGSLVLCFQEEDIPKLEELKRKGEANGVEGLEIVRGKRIWELEPNLSPEVKALLYAPTGGIVCPFKMTIALAENASVNGVEFAFDTKVEEIKKTEQGYQVITHKGTFEARCLINAAGVYGDVWNNRVSRRKLSITPRKGEYCLLDKKAGDFVSHTVFQLPTKMGKGVLITPTVHGNLLVGPTAEDLDNKEGVNTTAEGLSKVAKQARISAEKVPLHMVITSFAGLRATEAGGDFVLGEAEDAPGFFNAAGIESPGLSSAPAIGEYLAQLVAGKLQAQIKENFVSERKDIPCVAQATPERLQELLKENPAYGNVICRCETVTEGEILAAIHRPLGAKSLDGVKRRTRAGMGRCQSGFCAPRVMEILTRELRKSPLELTKAGGSSRLLTGMLKDQADQVSGENMEKNSIFREGEEETAGENKEKDSLGNRDGEGR</sequence>